<dbReference type="STRING" id="1413211.U473_06515"/>
<dbReference type="Pfam" id="PF02645">
    <property type="entry name" value="DegV"/>
    <property type="match status" value="1"/>
</dbReference>
<dbReference type="InterPro" id="IPR043168">
    <property type="entry name" value="DegV_C"/>
</dbReference>
<accession>A0A135L443</accession>
<dbReference type="SUPFAM" id="SSF82549">
    <property type="entry name" value="DAK1/DegV-like"/>
    <property type="match status" value="1"/>
</dbReference>
<evidence type="ECO:0000313" key="2">
    <source>
        <dbReference type="EMBL" id="KXG43707.1"/>
    </source>
</evidence>
<gene>
    <name evidence="2" type="ORF">U473_06515</name>
</gene>
<keyword evidence="1" id="KW-0446">Lipid-binding</keyword>
<protein>
    <submittedName>
        <fullName evidence="2">EDD domain protein</fullName>
    </submittedName>
</protein>
<sequence length="284" mass="30997">MGKVYVVTDSTADIPKELAQSLGITVVPLKVHMQNQTYLDGETITPNVFYEKLKQSDELPTTSQPSPMDFVKTYQKLANGNEAKIISIHLSAALSGTVQSALLARSMVEEEGIEVAVLDSKKASYSIGIIVVGVAEAVKAGKSFEEAIQIAEELIKDTQVYFLVDSLTYLHKGGRIGRASSLFGSLLNIKPILSLNDQGEVFAIDKVRGRNKATAKIIEMLMDYAKDQKVRVGISHAINLEEAQKLEQLVREKMNVQDFVITEIGPVIGTHVGPGTLAIMMYKS</sequence>
<dbReference type="InterPro" id="IPR003797">
    <property type="entry name" value="DegV"/>
</dbReference>
<reference evidence="2 3" key="1">
    <citation type="submission" date="2016-02" db="EMBL/GenBank/DDBJ databases">
        <title>Draft Genome for Tepidibacillus decaturensis nov. sp. Strain Z9, an Anaerobic, Moderately Thermophilic and Heterotrophic Bacterium from Deep Subsurface of the Illinois Basin, USA.</title>
        <authorList>
            <person name="Dong Y."/>
            <person name="Chang J.Y."/>
            <person name="Sanford R."/>
            <person name="Fouke B.W."/>
        </authorList>
    </citation>
    <scope>NUCLEOTIDE SEQUENCE [LARGE SCALE GENOMIC DNA]</scope>
    <source>
        <strain evidence="2 3">Z9</strain>
    </source>
</reference>
<name>A0A135L443_9BACI</name>
<dbReference type="GO" id="GO:0008289">
    <property type="term" value="F:lipid binding"/>
    <property type="evidence" value="ECO:0007669"/>
    <property type="project" value="UniProtKB-KW"/>
</dbReference>
<dbReference type="Gene3D" id="3.40.50.10170">
    <property type="match status" value="1"/>
</dbReference>
<dbReference type="InterPro" id="IPR050270">
    <property type="entry name" value="DegV_domain_contain"/>
</dbReference>
<dbReference type="AlphaFoldDB" id="A0A135L443"/>
<dbReference type="NCBIfam" id="TIGR00762">
    <property type="entry name" value="DegV"/>
    <property type="match status" value="1"/>
</dbReference>
<proteinExistence type="predicted"/>
<dbReference type="OrthoDB" id="5429275at2"/>
<dbReference type="PANTHER" id="PTHR33434">
    <property type="entry name" value="DEGV DOMAIN-CONTAINING PROTEIN DR_1986-RELATED"/>
    <property type="match status" value="1"/>
</dbReference>
<dbReference type="Gene3D" id="3.30.1180.10">
    <property type="match status" value="1"/>
</dbReference>
<evidence type="ECO:0000313" key="3">
    <source>
        <dbReference type="Proteomes" id="UP000070352"/>
    </source>
</evidence>
<dbReference type="PROSITE" id="PS51482">
    <property type="entry name" value="DEGV"/>
    <property type="match status" value="1"/>
</dbReference>
<evidence type="ECO:0000256" key="1">
    <source>
        <dbReference type="ARBA" id="ARBA00023121"/>
    </source>
</evidence>
<dbReference type="PANTHER" id="PTHR33434:SF2">
    <property type="entry name" value="FATTY ACID-BINDING PROTEIN TM_1468"/>
    <property type="match status" value="1"/>
</dbReference>
<dbReference type="Proteomes" id="UP000070352">
    <property type="component" value="Unassembled WGS sequence"/>
</dbReference>
<keyword evidence="3" id="KW-1185">Reference proteome</keyword>
<dbReference type="EMBL" id="LSKU01000001">
    <property type="protein sequence ID" value="KXG43707.1"/>
    <property type="molecule type" value="Genomic_DNA"/>
</dbReference>
<dbReference type="RefSeq" id="WP_068724539.1">
    <property type="nucleotide sequence ID" value="NZ_LSKU01000001.1"/>
</dbReference>
<comment type="caution">
    <text evidence="2">The sequence shown here is derived from an EMBL/GenBank/DDBJ whole genome shotgun (WGS) entry which is preliminary data.</text>
</comment>
<organism evidence="2 3">
    <name type="scientific">Tepidibacillus decaturensis</name>
    <dbReference type="NCBI Taxonomy" id="1413211"/>
    <lineage>
        <taxon>Bacteria</taxon>
        <taxon>Bacillati</taxon>
        <taxon>Bacillota</taxon>
        <taxon>Bacilli</taxon>
        <taxon>Bacillales</taxon>
        <taxon>Bacillaceae</taxon>
        <taxon>Tepidibacillus</taxon>
    </lineage>
</organism>